<name>A0A1R3SYT4_9BACT</name>
<dbReference type="EMBL" id="LT605205">
    <property type="protein sequence ID" value="SCD20661.1"/>
    <property type="molecule type" value="Genomic_DNA"/>
</dbReference>
<dbReference type="Proteomes" id="UP000187464">
    <property type="component" value="Chromosome I"/>
</dbReference>
<dbReference type="KEGG" id="psac:PSM36_1845"/>
<keyword evidence="1" id="KW-0812">Transmembrane</keyword>
<reference evidence="2 3" key="1">
    <citation type="submission" date="2016-08" db="EMBL/GenBank/DDBJ databases">
        <authorList>
            <person name="Seilhamer J.J."/>
        </authorList>
    </citation>
    <scope>NUCLEOTIDE SEQUENCE [LARGE SCALE GENOMIC DNA]</scope>
    <source>
        <strain evidence="2">M3/6</strain>
    </source>
</reference>
<evidence type="ECO:0000313" key="2">
    <source>
        <dbReference type="EMBL" id="SCD20661.1"/>
    </source>
</evidence>
<sequence length="66" mass="7988">MFNYNSQYSPAYSKLIQIISLFRLIVLIITMMCDLTCKMYECENYKKRKRKKTIGLPPYFTYWALT</sequence>
<proteinExistence type="predicted"/>
<evidence type="ECO:0000256" key="1">
    <source>
        <dbReference type="SAM" id="Phobius"/>
    </source>
</evidence>
<keyword evidence="3" id="KW-1185">Reference proteome</keyword>
<feature type="transmembrane region" description="Helical" evidence="1">
    <location>
        <begin position="15"/>
        <end position="40"/>
    </location>
</feature>
<gene>
    <name evidence="2" type="ORF">PSM36_1845</name>
</gene>
<keyword evidence="1" id="KW-1133">Transmembrane helix</keyword>
<organism evidence="2 3">
    <name type="scientific">Proteiniphilum saccharofermentans</name>
    <dbReference type="NCBI Taxonomy" id="1642647"/>
    <lineage>
        <taxon>Bacteria</taxon>
        <taxon>Pseudomonadati</taxon>
        <taxon>Bacteroidota</taxon>
        <taxon>Bacteroidia</taxon>
        <taxon>Bacteroidales</taxon>
        <taxon>Dysgonomonadaceae</taxon>
        <taxon>Proteiniphilum</taxon>
    </lineage>
</organism>
<protein>
    <submittedName>
        <fullName evidence="2">Putative membrane protein</fullName>
    </submittedName>
</protein>
<dbReference type="STRING" id="1642647.PSM36_1845"/>
<evidence type="ECO:0000313" key="3">
    <source>
        <dbReference type="Proteomes" id="UP000187464"/>
    </source>
</evidence>
<keyword evidence="1" id="KW-0472">Membrane</keyword>
<accession>A0A1R3SYT4</accession>
<dbReference type="AlphaFoldDB" id="A0A1R3SYT4"/>